<evidence type="ECO:0000259" key="13">
    <source>
        <dbReference type="PROSITE" id="PS51186"/>
    </source>
</evidence>
<evidence type="ECO:0000256" key="5">
    <source>
        <dbReference type="ARBA" id="ARBA00022679"/>
    </source>
</evidence>
<evidence type="ECO:0000256" key="7">
    <source>
        <dbReference type="ARBA" id="ARBA00022777"/>
    </source>
</evidence>
<keyword evidence="8" id="KW-0067">ATP-binding</keyword>
<dbReference type="CDD" id="cd04301">
    <property type="entry name" value="NAT_SF"/>
    <property type="match status" value="1"/>
</dbReference>
<dbReference type="Gene3D" id="3.40.630.30">
    <property type="match status" value="1"/>
</dbReference>
<evidence type="ECO:0000256" key="9">
    <source>
        <dbReference type="ARBA" id="ARBA00022909"/>
    </source>
</evidence>
<keyword evidence="9" id="KW-0289">Folate biosynthesis</keyword>
<dbReference type="PANTHER" id="PTHR43071:SF1">
    <property type="entry name" value="2-AMINO-4-HYDROXY-6-HYDROXYMETHYLDIHYDROPTERIDINE PYROPHOSPHOKINASE"/>
    <property type="match status" value="1"/>
</dbReference>
<dbReference type="GO" id="GO:0016301">
    <property type="term" value="F:kinase activity"/>
    <property type="evidence" value="ECO:0007669"/>
    <property type="project" value="UniProtKB-KW"/>
</dbReference>
<evidence type="ECO:0000313" key="15">
    <source>
        <dbReference type="Proteomes" id="UP000541425"/>
    </source>
</evidence>
<evidence type="ECO:0000313" key="14">
    <source>
        <dbReference type="EMBL" id="MBB3702296.1"/>
    </source>
</evidence>
<comment type="function">
    <text evidence="10">Catalyzes the transfer of pyrophosphate from adenosine triphosphate (ATP) to 6-hydroxymethyl-7,8-dihydropterin, an enzymatic step in folate biosynthesis pathway.</text>
</comment>
<gene>
    <name evidence="14" type="ORF">FHS60_000749</name>
</gene>
<name>A0A7W5YFM2_9BACT</name>
<dbReference type="InterPro" id="IPR016181">
    <property type="entry name" value="Acyl_CoA_acyltransferase"/>
</dbReference>
<evidence type="ECO:0000256" key="10">
    <source>
        <dbReference type="ARBA" id="ARBA00029409"/>
    </source>
</evidence>
<comment type="similarity">
    <text evidence="2">Belongs to the HPPK family.</text>
</comment>
<dbReference type="PROSITE" id="PS51186">
    <property type="entry name" value="GNAT"/>
    <property type="match status" value="1"/>
</dbReference>
<dbReference type="Proteomes" id="UP000541425">
    <property type="component" value="Unassembled WGS sequence"/>
</dbReference>
<feature type="domain" description="N-acetyltransferase" evidence="13">
    <location>
        <begin position="155"/>
        <end position="303"/>
    </location>
</feature>
<evidence type="ECO:0000256" key="8">
    <source>
        <dbReference type="ARBA" id="ARBA00022840"/>
    </source>
</evidence>
<comment type="caution">
    <text evidence="14">The sequence shown here is derived from an EMBL/GenBank/DDBJ whole genome shotgun (WGS) entry which is preliminary data.</text>
</comment>
<evidence type="ECO:0000256" key="2">
    <source>
        <dbReference type="ARBA" id="ARBA00005810"/>
    </source>
</evidence>
<evidence type="ECO:0000256" key="6">
    <source>
        <dbReference type="ARBA" id="ARBA00022741"/>
    </source>
</evidence>
<dbReference type="EC" id="2.7.6.3" evidence="3"/>
<dbReference type="GO" id="GO:0016747">
    <property type="term" value="F:acyltransferase activity, transferring groups other than amino-acyl groups"/>
    <property type="evidence" value="ECO:0007669"/>
    <property type="project" value="InterPro"/>
</dbReference>
<dbReference type="InterPro" id="IPR000550">
    <property type="entry name" value="Hppk"/>
</dbReference>
<dbReference type="CDD" id="cd00483">
    <property type="entry name" value="HPPK"/>
    <property type="match status" value="1"/>
</dbReference>
<protein>
    <recommendedName>
        <fullName evidence="4">2-amino-4-hydroxy-6-hydroxymethyldihydropteridine pyrophosphokinase</fullName>
        <ecNumber evidence="3">2.7.6.3</ecNumber>
    </recommendedName>
    <alternativeName>
        <fullName evidence="11">6-hydroxymethyl-7,8-dihydropterin pyrophosphokinase</fullName>
    </alternativeName>
    <alternativeName>
        <fullName evidence="12">7,8-dihydro-6-hydroxymethylpterin-pyrophosphokinase</fullName>
    </alternativeName>
</protein>
<dbReference type="Pfam" id="PF00583">
    <property type="entry name" value="Acetyltransf_1"/>
    <property type="match status" value="1"/>
</dbReference>
<sequence>MSTVYIGLGSNLGNRRENLERAVTLLEQRVGTLLRLSAFWETAPVGFESEHPFLNAAAAFCTSLSPAELLPLTQQIEREMGRTQKSLKGVYHDRIIDIDLLCSDGESVHTAELQLPHPHLSERRFVLEPLAEIAPELWIDGKGYVSDLLDKLNGHNIRPLTPADTPLFEQFNALFPQLSKQVRPLTAEEIIALLQRPDTWVYVAFTPEGRLVGTITLCLAASPTGTKGWAEDLVVDTSVRGAGFGKALILRSAREAFRHGADSVNFTSRPSRTAANNLYVSLGFEQRETNVYRCKQYDSLKLH</sequence>
<dbReference type="SUPFAM" id="SSF55729">
    <property type="entry name" value="Acyl-CoA N-acyltransferases (Nat)"/>
    <property type="match status" value="1"/>
</dbReference>
<proteinExistence type="inferred from homology"/>
<dbReference type="InterPro" id="IPR035907">
    <property type="entry name" value="Hppk_sf"/>
</dbReference>
<dbReference type="UniPathway" id="UPA00077">
    <property type="reaction ID" value="UER00155"/>
</dbReference>
<accession>A0A7W5YFM2</accession>
<organism evidence="14 15">
    <name type="scientific">Alloprevotella rava</name>
    <dbReference type="NCBI Taxonomy" id="671218"/>
    <lineage>
        <taxon>Bacteria</taxon>
        <taxon>Pseudomonadati</taxon>
        <taxon>Bacteroidota</taxon>
        <taxon>Bacteroidia</taxon>
        <taxon>Bacteroidales</taxon>
        <taxon>Prevotellaceae</taxon>
        <taxon>Alloprevotella</taxon>
    </lineage>
</organism>
<dbReference type="GO" id="GO:0046656">
    <property type="term" value="P:folic acid biosynthetic process"/>
    <property type="evidence" value="ECO:0007669"/>
    <property type="project" value="UniProtKB-KW"/>
</dbReference>
<dbReference type="Pfam" id="PF01288">
    <property type="entry name" value="HPPK"/>
    <property type="match status" value="1"/>
</dbReference>
<evidence type="ECO:0000256" key="12">
    <source>
        <dbReference type="ARBA" id="ARBA00033413"/>
    </source>
</evidence>
<dbReference type="GO" id="GO:0003848">
    <property type="term" value="F:2-amino-4-hydroxy-6-hydroxymethyldihydropteridine diphosphokinase activity"/>
    <property type="evidence" value="ECO:0007669"/>
    <property type="project" value="UniProtKB-EC"/>
</dbReference>
<evidence type="ECO:0000256" key="1">
    <source>
        <dbReference type="ARBA" id="ARBA00005051"/>
    </source>
</evidence>
<comment type="pathway">
    <text evidence="1">Cofactor biosynthesis; tetrahydrofolate biosynthesis; 2-amino-4-hydroxy-6-hydroxymethyl-7,8-dihydropteridine diphosphate from 7,8-dihydroneopterin triphosphate: step 4/4.</text>
</comment>
<evidence type="ECO:0000256" key="4">
    <source>
        <dbReference type="ARBA" id="ARBA00016218"/>
    </source>
</evidence>
<keyword evidence="6" id="KW-0547">Nucleotide-binding</keyword>
<keyword evidence="5" id="KW-0808">Transferase</keyword>
<dbReference type="NCBIfam" id="TIGR01498">
    <property type="entry name" value="folK"/>
    <property type="match status" value="1"/>
</dbReference>
<dbReference type="AlphaFoldDB" id="A0A7W5YFM2"/>
<dbReference type="EMBL" id="JACICA010000002">
    <property type="protein sequence ID" value="MBB3702296.1"/>
    <property type="molecule type" value="Genomic_DNA"/>
</dbReference>
<reference evidence="14 15" key="1">
    <citation type="submission" date="2020-08" db="EMBL/GenBank/DDBJ databases">
        <title>Genomic Encyclopedia of Type Strains, Phase IV (KMG-IV): sequencing the most valuable type-strain genomes for metagenomic binning, comparative biology and taxonomic classification.</title>
        <authorList>
            <person name="Goeker M."/>
        </authorList>
    </citation>
    <scope>NUCLEOTIDE SEQUENCE [LARGE SCALE GENOMIC DNA]</scope>
    <source>
        <strain evidence="14 15">DSM 22548</strain>
    </source>
</reference>
<dbReference type="GO" id="GO:0005524">
    <property type="term" value="F:ATP binding"/>
    <property type="evidence" value="ECO:0007669"/>
    <property type="project" value="UniProtKB-KW"/>
</dbReference>
<dbReference type="InterPro" id="IPR000182">
    <property type="entry name" value="GNAT_dom"/>
</dbReference>
<dbReference type="PANTHER" id="PTHR43071">
    <property type="entry name" value="2-AMINO-4-HYDROXY-6-HYDROXYMETHYLDIHYDROPTERIDINE PYROPHOSPHOKINASE"/>
    <property type="match status" value="1"/>
</dbReference>
<dbReference type="Gene3D" id="3.30.70.560">
    <property type="entry name" value="7,8-Dihydro-6-hydroxymethylpterin-pyrophosphokinase HPPK"/>
    <property type="match status" value="1"/>
</dbReference>
<evidence type="ECO:0000256" key="11">
    <source>
        <dbReference type="ARBA" id="ARBA00029766"/>
    </source>
</evidence>
<dbReference type="SUPFAM" id="SSF55083">
    <property type="entry name" value="6-hydroxymethyl-7,8-dihydropterin pyrophosphokinase, HPPK"/>
    <property type="match status" value="1"/>
</dbReference>
<keyword evidence="7 14" id="KW-0418">Kinase</keyword>
<evidence type="ECO:0000256" key="3">
    <source>
        <dbReference type="ARBA" id="ARBA00013253"/>
    </source>
</evidence>
<dbReference type="GO" id="GO:0046654">
    <property type="term" value="P:tetrahydrofolate biosynthetic process"/>
    <property type="evidence" value="ECO:0007669"/>
    <property type="project" value="UniProtKB-UniPathway"/>
</dbReference>